<evidence type="ECO:0000313" key="1">
    <source>
        <dbReference type="EMBL" id="GGZ59197.1"/>
    </source>
</evidence>
<dbReference type="InterPro" id="IPR014988">
    <property type="entry name" value="Uncharacterised_YqcI/YcgG"/>
</dbReference>
<dbReference type="RefSeq" id="WP_191865747.1">
    <property type="nucleotide sequence ID" value="NZ_BMZC01000004.1"/>
</dbReference>
<dbReference type="PANTHER" id="PTHR40045:SF1">
    <property type="entry name" value="YQCI_YCGG FAMILY PROTEIN"/>
    <property type="match status" value="1"/>
</dbReference>
<gene>
    <name evidence="1" type="ORF">GCM10011274_16470</name>
</gene>
<name>A0A8H9I9I0_9ALTE</name>
<dbReference type="EMBL" id="BMZC01000004">
    <property type="protein sequence ID" value="GGZ59197.1"/>
    <property type="molecule type" value="Genomic_DNA"/>
</dbReference>
<reference evidence="1" key="1">
    <citation type="journal article" date="2014" name="Int. J. Syst. Evol. Microbiol.">
        <title>Complete genome sequence of Corynebacterium casei LMG S-19264T (=DSM 44701T), isolated from a smear-ripened cheese.</title>
        <authorList>
            <consortium name="US DOE Joint Genome Institute (JGI-PGF)"/>
            <person name="Walter F."/>
            <person name="Albersmeier A."/>
            <person name="Kalinowski J."/>
            <person name="Ruckert C."/>
        </authorList>
    </citation>
    <scope>NUCLEOTIDE SEQUENCE</scope>
    <source>
        <strain evidence="1">KCTC 32337</strain>
    </source>
</reference>
<sequence>MNNPQFPLPSSIESFINQDGFPCVGAKIALNKSQITTLDFKDIRSDSHNQDILSDIYRFIKNFNKDKKLYSSLVCTFKHSSLKDEKDFELVMWDKLQKLHNLDSKLYSWDKRVSCDPNDSQFSFSLGGEAFFIIGLSPYAQRKARRFKYPAIVFNLHSQFQVLKETNKFNALRERIRKNEEAFSGSPNPNLYDHGVVSEARQYSGRSVDNHWQCPFSTRSKK</sequence>
<evidence type="ECO:0008006" key="3">
    <source>
        <dbReference type="Google" id="ProtNLM"/>
    </source>
</evidence>
<dbReference type="PANTHER" id="PTHR40045">
    <property type="entry name" value="YCGG FAMILY PROTEIN"/>
    <property type="match status" value="1"/>
</dbReference>
<reference evidence="1" key="2">
    <citation type="submission" date="2020-09" db="EMBL/GenBank/DDBJ databases">
        <authorList>
            <person name="Sun Q."/>
            <person name="Kim S."/>
        </authorList>
    </citation>
    <scope>NUCLEOTIDE SEQUENCE</scope>
    <source>
        <strain evidence="1">KCTC 32337</strain>
    </source>
</reference>
<dbReference type="NCBIfam" id="NF041366">
    <property type="entry name" value="GntA_guanitoxin"/>
    <property type="match status" value="1"/>
</dbReference>
<dbReference type="Pfam" id="PF08892">
    <property type="entry name" value="YqcI_YcgG"/>
    <property type="match status" value="1"/>
</dbReference>
<comment type="caution">
    <text evidence="1">The sequence shown here is derived from an EMBL/GenBank/DDBJ whole genome shotgun (WGS) entry which is preliminary data.</text>
</comment>
<dbReference type="AlphaFoldDB" id="A0A8H9I9I0"/>
<proteinExistence type="predicted"/>
<accession>A0A8H9I9I0</accession>
<evidence type="ECO:0000313" key="2">
    <source>
        <dbReference type="Proteomes" id="UP000622604"/>
    </source>
</evidence>
<organism evidence="1 2">
    <name type="scientific">Paraglaciecola chathamensis</name>
    <dbReference type="NCBI Taxonomy" id="368405"/>
    <lineage>
        <taxon>Bacteria</taxon>
        <taxon>Pseudomonadati</taxon>
        <taxon>Pseudomonadota</taxon>
        <taxon>Gammaproteobacteria</taxon>
        <taxon>Alteromonadales</taxon>
        <taxon>Alteromonadaceae</taxon>
        <taxon>Paraglaciecola</taxon>
    </lineage>
</organism>
<protein>
    <recommendedName>
        <fullName evidence="3">YqcI/YcgG family protein</fullName>
    </recommendedName>
</protein>
<dbReference type="Proteomes" id="UP000622604">
    <property type="component" value="Unassembled WGS sequence"/>
</dbReference>